<evidence type="ECO:0000256" key="1">
    <source>
        <dbReference type="ARBA" id="ARBA00023125"/>
    </source>
</evidence>
<dbReference type="OrthoDB" id="335252at2157"/>
<dbReference type="STRING" id="679901.Mzhil_0436"/>
<keyword evidence="3" id="KW-0347">Helicase</keyword>
<evidence type="ECO:0000313" key="4">
    <source>
        <dbReference type="Proteomes" id="UP000006622"/>
    </source>
</evidence>
<organism evidence="3 4">
    <name type="scientific">Methanosalsum zhilinae (strain DSM 4017 / NBRC 107636 / OCM 62 / WeN5)</name>
    <name type="common">Methanohalophilus zhilinae</name>
    <dbReference type="NCBI Taxonomy" id="679901"/>
    <lineage>
        <taxon>Archaea</taxon>
        <taxon>Methanobacteriati</taxon>
        <taxon>Methanobacteriota</taxon>
        <taxon>Stenosarchaea group</taxon>
        <taxon>Methanomicrobia</taxon>
        <taxon>Methanosarcinales</taxon>
        <taxon>Methanosarcinaceae</taxon>
        <taxon>Methanosalsum</taxon>
    </lineage>
</organism>
<dbReference type="CDD" id="cd04491">
    <property type="entry name" value="SoSSB_OBF"/>
    <property type="match status" value="1"/>
</dbReference>
<dbReference type="InterPro" id="IPR051231">
    <property type="entry name" value="SOSS-B"/>
</dbReference>
<accession>F7XPP1</accession>
<dbReference type="KEGG" id="mzh:Mzhil_0436"/>
<dbReference type="AlphaFoldDB" id="F7XPP1"/>
<sequence length="436" mass="48412">MNEKIAPHIEELTRALGISRNQAQKELEILLNYRVPLDEAKRTVIRKFRSSSGSTLKNIGELSPGLSGIDIKGRIINVKQKNVNVKGKRSVIYSGVIADRTGACSFTSWDGHPLNKGDAVHLNNTLTRIWNNRLEINIGKLSSINLLPDNLIPPVEDLLEILEKKIRDIDISDLFVTSTVIILKMYHRNIKEGDREMTIIEGVIGDETGKLPFISRMMDVDIGNVIRFENASVEVFKGLPSINLDENAEVEILDPRLDGILTFESVSGVPEPTKIADILNKNGVFDAVAIGNIISVRPGSGIINRCPECNRVILKNTCRSHGVVDGIKDMRIKIIIDDGTGPLLVMLDRDISETVYGRSMHEVGEMVKRTMSHDQVVEDVKNVLIGKYIAVRGNASRTDFGMILVADSAWFPEDDLCGRIERIYEKLSLLGAKLDV</sequence>
<dbReference type="InterPro" id="IPR012340">
    <property type="entry name" value="NA-bd_OB-fold"/>
</dbReference>
<dbReference type="Proteomes" id="UP000006622">
    <property type="component" value="Chromosome"/>
</dbReference>
<dbReference type="GeneID" id="10822041"/>
<dbReference type="Pfam" id="PF21473">
    <property type="entry name" value="OB_Ssb-like"/>
    <property type="match status" value="1"/>
</dbReference>
<dbReference type="GO" id="GO:0000724">
    <property type="term" value="P:double-strand break repair via homologous recombination"/>
    <property type="evidence" value="ECO:0007669"/>
    <property type="project" value="TreeGrafter"/>
</dbReference>
<proteinExistence type="predicted"/>
<keyword evidence="1" id="KW-0238">DNA-binding</keyword>
<protein>
    <submittedName>
        <fullName evidence="3">Nucleic acid binding OB-fold tRNA/helicase-type</fullName>
    </submittedName>
</protein>
<keyword evidence="3" id="KW-0067">ATP-binding</keyword>
<feature type="domain" description="Single-stranded DNA binding protein Ssb-like OB fold" evidence="2">
    <location>
        <begin position="190"/>
        <end position="251"/>
    </location>
</feature>
<dbReference type="Gene3D" id="2.40.50.140">
    <property type="entry name" value="Nucleic acid-binding proteins"/>
    <property type="match status" value="2"/>
</dbReference>
<keyword evidence="4" id="KW-1185">Reference proteome</keyword>
<dbReference type="GO" id="GO:0004386">
    <property type="term" value="F:helicase activity"/>
    <property type="evidence" value="ECO:0007669"/>
    <property type="project" value="UniProtKB-KW"/>
</dbReference>
<name>F7XPP1_METZD</name>
<dbReference type="HOGENOM" id="CLU_031172_1_0_2"/>
<keyword evidence="3" id="KW-0547">Nucleotide-binding</keyword>
<dbReference type="EMBL" id="CP002101">
    <property type="protein sequence ID" value="AEH60311.1"/>
    <property type="molecule type" value="Genomic_DNA"/>
</dbReference>
<dbReference type="PANTHER" id="PTHR13356">
    <property type="entry name" value="OB FOLD NUCLEIC ACID BINDING PROTEIN-RELATED"/>
    <property type="match status" value="1"/>
</dbReference>
<dbReference type="InterPro" id="IPR048970">
    <property type="entry name" value="OB_Ssb-like"/>
</dbReference>
<gene>
    <name evidence="3" type="ordered locus">Mzhil_0436</name>
</gene>
<dbReference type="PANTHER" id="PTHR13356:SF10">
    <property type="entry name" value="REPLICATION FACTOR-A PROTEIN 1"/>
    <property type="match status" value="1"/>
</dbReference>
<dbReference type="GO" id="GO:0003677">
    <property type="term" value="F:DNA binding"/>
    <property type="evidence" value="ECO:0007669"/>
    <property type="project" value="UniProtKB-KW"/>
</dbReference>
<dbReference type="RefSeq" id="WP_013897750.1">
    <property type="nucleotide sequence ID" value="NC_015676.1"/>
</dbReference>
<evidence type="ECO:0000313" key="3">
    <source>
        <dbReference type="EMBL" id="AEH60311.1"/>
    </source>
</evidence>
<dbReference type="GO" id="GO:0010212">
    <property type="term" value="P:response to ionizing radiation"/>
    <property type="evidence" value="ECO:0007669"/>
    <property type="project" value="TreeGrafter"/>
</dbReference>
<dbReference type="SUPFAM" id="SSF50249">
    <property type="entry name" value="Nucleic acid-binding proteins"/>
    <property type="match status" value="3"/>
</dbReference>
<dbReference type="NCBIfam" id="NF005554">
    <property type="entry name" value="PRK07218.1"/>
    <property type="match status" value="1"/>
</dbReference>
<evidence type="ECO:0000259" key="2">
    <source>
        <dbReference type="Pfam" id="PF21473"/>
    </source>
</evidence>
<reference evidence="3 4" key="1">
    <citation type="submission" date="2010-07" db="EMBL/GenBank/DDBJ databases">
        <title>The complete genome of Methanosalsum zhilinae DSM 4017.</title>
        <authorList>
            <consortium name="US DOE Joint Genome Institute (JGI-PGF)"/>
            <person name="Lucas S."/>
            <person name="Copeland A."/>
            <person name="Lapidus A."/>
            <person name="Glavina del Rio T."/>
            <person name="Dalin E."/>
            <person name="Tice H."/>
            <person name="Bruce D."/>
            <person name="Goodwin L."/>
            <person name="Pitluck S."/>
            <person name="Kyrpides N."/>
            <person name="Mavromatis K."/>
            <person name="Ovchinnikova G."/>
            <person name="Daligault H."/>
            <person name="Detter J.C."/>
            <person name="Han C."/>
            <person name="Tapia R."/>
            <person name="Larimer F."/>
            <person name="Land M."/>
            <person name="Hauser L."/>
            <person name="Markowitz V."/>
            <person name="Cheng J.-F."/>
            <person name="Hugenholtz P."/>
            <person name="Woyke T."/>
            <person name="Wu D."/>
            <person name="Spring S."/>
            <person name="Schueler E."/>
            <person name="Brambilla E."/>
            <person name="Klenk H.-P."/>
            <person name="Eisen J.A."/>
        </authorList>
    </citation>
    <scope>NUCLEOTIDE SEQUENCE [LARGE SCALE GENOMIC DNA]</scope>
    <source>
        <strain evidence="4">DSM 4017 / NBRC 107636 / OCM 62 / WeN5</strain>
    </source>
</reference>
<keyword evidence="3" id="KW-0378">Hydrolase</keyword>